<protein>
    <submittedName>
        <fullName evidence="1">Uncharacterized protein</fullName>
    </submittedName>
</protein>
<gene>
    <name evidence="1" type="ORF">OGATHE_004131</name>
</gene>
<dbReference type="EMBL" id="JAEUBD010001178">
    <property type="protein sequence ID" value="KAH3665315.1"/>
    <property type="molecule type" value="Genomic_DNA"/>
</dbReference>
<name>A0A9P8T4Q3_9ASCO</name>
<evidence type="ECO:0000313" key="1">
    <source>
        <dbReference type="EMBL" id="KAH3665315.1"/>
    </source>
</evidence>
<dbReference type="Proteomes" id="UP000788993">
    <property type="component" value="Unassembled WGS sequence"/>
</dbReference>
<keyword evidence="2" id="KW-1185">Reference proteome</keyword>
<sequence length="91" mass="9781">MMTVFGLAPIKIVSRIGSSETSNRITNTPGPPIWSNQSSAWTSTVVDLHLEETAKDTSSAELYRTCGATIAGSGKLESKSLSRFRFESPST</sequence>
<accession>A0A9P8T4Q3</accession>
<proteinExistence type="predicted"/>
<comment type="caution">
    <text evidence="1">The sequence shown here is derived from an EMBL/GenBank/DDBJ whole genome shotgun (WGS) entry which is preliminary data.</text>
</comment>
<organism evidence="1 2">
    <name type="scientific">Ogataea polymorpha</name>
    <dbReference type="NCBI Taxonomy" id="460523"/>
    <lineage>
        <taxon>Eukaryota</taxon>
        <taxon>Fungi</taxon>
        <taxon>Dikarya</taxon>
        <taxon>Ascomycota</taxon>
        <taxon>Saccharomycotina</taxon>
        <taxon>Pichiomycetes</taxon>
        <taxon>Pichiales</taxon>
        <taxon>Pichiaceae</taxon>
        <taxon>Ogataea</taxon>
    </lineage>
</organism>
<dbReference type="AlphaFoldDB" id="A0A9P8T4Q3"/>
<reference evidence="1" key="2">
    <citation type="submission" date="2021-01" db="EMBL/GenBank/DDBJ databases">
        <authorList>
            <person name="Schikora-Tamarit M.A."/>
        </authorList>
    </citation>
    <scope>NUCLEOTIDE SEQUENCE</scope>
    <source>
        <strain evidence="1">NCAIM Y.01608</strain>
    </source>
</reference>
<reference evidence="1" key="1">
    <citation type="journal article" date="2021" name="Open Biol.">
        <title>Shared evolutionary footprints suggest mitochondrial oxidative damage underlies multiple complex I losses in fungi.</title>
        <authorList>
            <person name="Schikora-Tamarit M.A."/>
            <person name="Marcet-Houben M."/>
            <person name="Nosek J."/>
            <person name="Gabaldon T."/>
        </authorList>
    </citation>
    <scope>NUCLEOTIDE SEQUENCE</scope>
    <source>
        <strain evidence="1">NCAIM Y.01608</strain>
    </source>
</reference>
<evidence type="ECO:0000313" key="2">
    <source>
        <dbReference type="Proteomes" id="UP000788993"/>
    </source>
</evidence>